<feature type="DNA-binding region" description="H-T-H motif" evidence="4">
    <location>
        <begin position="32"/>
        <end position="51"/>
    </location>
</feature>
<dbReference type="SUPFAM" id="SSF46689">
    <property type="entry name" value="Homeodomain-like"/>
    <property type="match status" value="1"/>
</dbReference>
<dbReference type="InterPro" id="IPR036271">
    <property type="entry name" value="Tet_transcr_reg_TetR-rel_C_sf"/>
</dbReference>
<dbReference type="Gene3D" id="1.10.357.10">
    <property type="entry name" value="Tetracycline Repressor, domain 2"/>
    <property type="match status" value="1"/>
</dbReference>
<dbReference type="Pfam" id="PF00440">
    <property type="entry name" value="TetR_N"/>
    <property type="match status" value="1"/>
</dbReference>
<evidence type="ECO:0000256" key="3">
    <source>
        <dbReference type="ARBA" id="ARBA00023163"/>
    </source>
</evidence>
<dbReference type="EMBL" id="JAFFZM010000020">
    <property type="protein sequence ID" value="MBO8202099.1"/>
    <property type="molecule type" value="Genomic_DNA"/>
</dbReference>
<dbReference type="SUPFAM" id="SSF48498">
    <property type="entry name" value="Tetracyclin repressor-like, C-terminal domain"/>
    <property type="match status" value="1"/>
</dbReference>
<organism evidence="6 7">
    <name type="scientific">Streptomyces smyrnaeus</name>
    <dbReference type="NCBI Taxonomy" id="1387713"/>
    <lineage>
        <taxon>Bacteria</taxon>
        <taxon>Bacillati</taxon>
        <taxon>Actinomycetota</taxon>
        <taxon>Actinomycetes</taxon>
        <taxon>Kitasatosporales</taxon>
        <taxon>Streptomycetaceae</taxon>
        <taxon>Streptomyces</taxon>
    </lineage>
</organism>
<dbReference type="Gene3D" id="1.10.10.60">
    <property type="entry name" value="Homeodomain-like"/>
    <property type="match status" value="1"/>
</dbReference>
<comment type="caution">
    <text evidence="6">The sequence shown here is derived from an EMBL/GenBank/DDBJ whole genome shotgun (WGS) entry which is preliminary data.</text>
</comment>
<dbReference type="RefSeq" id="WP_209213656.1">
    <property type="nucleotide sequence ID" value="NZ_JAFFZM010000020.1"/>
</dbReference>
<evidence type="ECO:0000313" key="6">
    <source>
        <dbReference type="EMBL" id="MBO8202099.1"/>
    </source>
</evidence>
<dbReference type="GeneID" id="96262461"/>
<name>A0ABS3Y367_9ACTN</name>
<keyword evidence="7" id="KW-1185">Reference proteome</keyword>
<sequence>MATRGRPRAFDRDAALERAMHVFWERGYEATTMAELTEAMGIRPPSLYAAFGSKEALFREAVELYGRTDGTVTPRALSEARTAREGIHQALRRNAVGYTEPGRPPGCMIVLAATNCTPENAGVSALLAEDRRAMESSLRERMDRGVVEGDVPDGTDTRTLASFYATVLFGLSVQAKDGASRDELLCVVEAAMAAWDTLTGAAPLPRTPPG</sequence>
<dbReference type="Proteomes" id="UP000721954">
    <property type="component" value="Unassembled WGS sequence"/>
</dbReference>
<dbReference type="InterPro" id="IPR001647">
    <property type="entry name" value="HTH_TetR"/>
</dbReference>
<evidence type="ECO:0000256" key="4">
    <source>
        <dbReference type="PROSITE-ProRule" id="PRU00335"/>
    </source>
</evidence>
<dbReference type="PROSITE" id="PS50977">
    <property type="entry name" value="HTH_TETR_2"/>
    <property type="match status" value="1"/>
</dbReference>
<proteinExistence type="predicted"/>
<gene>
    <name evidence="6" type="ORF">JW613_27945</name>
</gene>
<feature type="domain" description="HTH tetR-type" evidence="5">
    <location>
        <begin position="9"/>
        <end position="69"/>
    </location>
</feature>
<dbReference type="PANTHER" id="PTHR47506">
    <property type="entry name" value="TRANSCRIPTIONAL REGULATORY PROTEIN"/>
    <property type="match status" value="1"/>
</dbReference>
<protein>
    <submittedName>
        <fullName evidence="6">TetR/AcrR family transcriptional regulator</fullName>
    </submittedName>
</protein>
<evidence type="ECO:0000256" key="1">
    <source>
        <dbReference type="ARBA" id="ARBA00023015"/>
    </source>
</evidence>
<reference evidence="6 7" key="1">
    <citation type="submission" date="2021-02" db="EMBL/GenBank/DDBJ databases">
        <title>Streptomyces spirodelae sp. nov., isolated from duckweed.</title>
        <authorList>
            <person name="Saimee Y."/>
            <person name="Duangmal K."/>
        </authorList>
    </citation>
    <scope>NUCLEOTIDE SEQUENCE [LARGE SCALE GENOMIC DNA]</scope>
    <source>
        <strain evidence="6 7">DSM 42105</strain>
    </source>
</reference>
<evidence type="ECO:0000256" key="2">
    <source>
        <dbReference type="ARBA" id="ARBA00023125"/>
    </source>
</evidence>
<dbReference type="PRINTS" id="PR00455">
    <property type="entry name" value="HTHTETR"/>
</dbReference>
<evidence type="ECO:0000313" key="7">
    <source>
        <dbReference type="Proteomes" id="UP000721954"/>
    </source>
</evidence>
<evidence type="ECO:0000259" key="5">
    <source>
        <dbReference type="PROSITE" id="PS50977"/>
    </source>
</evidence>
<keyword evidence="2 4" id="KW-0238">DNA-binding</keyword>
<keyword evidence="1" id="KW-0805">Transcription regulation</keyword>
<dbReference type="InterPro" id="IPR009057">
    <property type="entry name" value="Homeodomain-like_sf"/>
</dbReference>
<accession>A0ABS3Y367</accession>
<keyword evidence="3" id="KW-0804">Transcription</keyword>
<dbReference type="PANTHER" id="PTHR47506:SF1">
    <property type="entry name" value="HTH-TYPE TRANSCRIPTIONAL REGULATOR YJDC"/>
    <property type="match status" value="1"/>
</dbReference>